<feature type="transmembrane region" description="Helical" evidence="9">
    <location>
        <begin position="239"/>
        <end position="256"/>
    </location>
</feature>
<feature type="domain" description="Na+/H+ antiporter NhaC-like C-terminal" evidence="10">
    <location>
        <begin position="165"/>
        <end position="476"/>
    </location>
</feature>
<feature type="transmembrane region" description="Helical" evidence="9">
    <location>
        <begin position="37"/>
        <end position="56"/>
    </location>
</feature>
<evidence type="ECO:0000313" key="11">
    <source>
        <dbReference type="EMBL" id="WND03963.1"/>
    </source>
</evidence>
<dbReference type="KEGG" id="tmk:QGN29_06195"/>
<feature type="transmembrane region" description="Helical" evidence="9">
    <location>
        <begin position="262"/>
        <end position="281"/>
    </location>
</feature>
<dbReference type="InterPro" id="IPR018461">
    <property type="entry name" value="Na/H_Antiport_NhaC-like_C"/>
</dbReference>
<evidence type="ECO:0000256" key="4">
    <source>
        <dbReference type="ARBA" id="ARBA00022475"/>
    </source>
</evidence>
<evidence type="ECO:0000259" key="10">
    <source>
        <dbReference type="Pfam" id="PF03553"/>
    </source>
</evidence>
<dbReference type="EMBL" id="CP123872">
    <property type="protein sequence ID" value="WND03963.1"/>
    <property type="molecule type" value="Genomic_DNA"/>
</dbReference>
<dbReference type="PANTHER" id="PTHR33451">
    <property type="entry name" value="MALATE-2H(+)/NA(+)-LACTATE ANTIPORTER"/>
    <property type="match status" value="1"/>
</dbReference>
<dbReference type="AlphaFoldDB" id="A0AA52EIV1"/>
<dbReference type="RefSeq" id="WP_310799828.1">
    <property type="nucleotide sequence ID" value="NZ_CP123872.1"/>
</dbReference>
<evidence type="ECO:0000256" key="3">
    <source>
        <dbReference type="ARBA" id="ARBA00022449"/>
    </source>
</evidence>
<keyword evidence="2" id="KW-0813">Transport</keyword>
<gene>
    <name evidence="11" type="primary">nhaC</name>
    <name evidence="11" type="ORF">QGN29_06195</name>
</gene>
<dbReference type="Proteomes" id="UP001268683">
    <property type="component" value="Chromosome"/>
</dbReference>
<feature type="transmembrane region" description="Helical" evidence="9">
    <location>
        <begin position="197"/>
        <end position="218"/>
    </location>
</feature>
<comment type="similarity">
    <text evidence="8">Belongs to the NhaC Na(+)/H(+) (TC 2.A.35) antiporter family.</text>
</comment>
<evidence type="ECO:0000256" key="1">
    <source>
        <dbReference type="ARBA" id="ARBA00004651"/>
    </source>
</evidence>
<feature type="transmembrane region" description="Helical" evidence="9">
    <location>
        <begin position="141"/>
        <end position="167"/>
    </location>
</feature>
<keyword evidence="7 9" id="KW-0472">Membrane</keyword>
<keyword evidence="3" id="KW-0050">Antiport</keyword>
<evidence type="ECO:0000256" key="9">
    <source>
        <dbReference type="SAM" id="Phobius"/>
    </source>
</evidence>
<feature type="transmembrane region" description="Helical" evidence="9">
    <location>
        <begin position="114"/>
        <end position="134"/>
    </location>
</feature>
<dbReference type="InterPro" id="IPR052180">
    <property type="entry name" value="NhaC_Na-H+_Antiporter"/>
</dbReference>
<keyword evidence="4" id="KW-1003">Cell membrane</keyword>
<evidence type="ECO:0000256" key="8">
    <source>
        <dbReference type="ARBA" id="ARBA00038435"/>
    </source>
</evidence>
<dbReference type="GO" id="GO:0015297">
    <property type="term" value="F:antiporter activity"/>
    <property type="evidence" value="ECO:0007669"/>
    <property type="project" value="UniProtKB-KW"/>
</dbReference>
<evidence type="ECO:0000256" key="6">
    <source>
        <dbReference type="ARBA" id="ARBA00022989"/>
    </source>
</evidence>
<reference evidence="11" key="1">
    <citation type="submission" date="2023-04" db="EMBL/GenBank/DDBJ databases">
        <title>Complete genome sequence of Temperatibacter marinus.</title>
        <authorList>
            <person name="Rong J.-C."/>
            <person name="Yi M.-L."/>
            <person name="Zhao Q."/>
        </authorList>
    </citation>
    <scope>NUCLEOTIDE SEQUENCE</scope>
    <source>
        <strain evidence="11">NBRC 110045</strain>
    </source>
</reference>
<accession>A0AA52EIV1</accession>
<protein>
    <submittedName>
        <fullName evidence="11">Na+/H+ antiporter NhaC</fullName>
    </submittedName>
</protein>
<comment type="subcellular location">
    <subcellularLocation>
        <location evidence="1">Cell membrane</location>
        <topology evidence="1">Multi-pass membrane protein</topology>
    </subcellularLocation>
</comment>
<dbReference type="InterPro" id="IPR004770">
    <property type="entry name" value="Na/H_antiport_NhaC"/>
</dbReference>
<name>A0AA52EIV1_9PROT</name>
<evidence type="ECO:0000256" key="2">
    <source>
        <dbReference type="ARBA" id="ARBA00022448"/>
    </source>
</evidence>
<organism evidence="11 12">
    <name type="scientific">Temperatibacter marinus</name>
    <dbReference type="NCBI Taxonomy" id="1456591"/>
    <lineage>
        <taxon>Bacteria</taxon>
        <taxon>Pseudomonadati</taxon>
        <taxon>Pseudomonadota</taxon>
        <taxon>Alphaproteobacteria</taxon>
        <taxon>Kordiimonadales</taxon>
        <taxon>Temperatibacteraceae</taxon>
        <taxon>Temperatibacter</taxon>
    </lineage>
</organism>
<feature type="transmembrane region" description="Helical" evidence="9">
    <location>
        <begin position="460"/>
        <end position="482"/>
    </location>
</feature>
<dbReference type="GO" id="GO:0005886">
    <property type="term" value="C:plasma membrane"/>
    <property type="evidence" value="ECO:0007669"/>
    <property type="project" value="UniProtKB-SubCell"/>
</dbReference>
<proteinExistence type="inferred from homology"/>
<sequence length="497" mass="52713">MSENIKQPSMLDALIPVLFLILSLAASVYLYGEDSSYGPNQIALVMSAAIAGLIAYKNGLKWDALQEGLTAGIQMAMGAILILFCVGMLIGSWMLSGTVPTMIIYGIELLNPSLFYPAACLISAIVAISIGSSWSTAGTVGVAFIGIASALQLDPAITAGAVISGAYMGDKLSPLSDTTNLAPAVAGTELFAHIKHMLWTTVPAFIIAMILFSFLGFGAEGVITDPTIDTIKATLSSEFHIAWYMLFPMVVLLVMANRKIPALPSVIVGSLVGVIFSLLFQQDAVLKMANTSSISTGTALEFMNGFFVQLKGIWSVLFGGLNIETGVSQVDSLINKGGMASMNNTVWLIISAMAFGGMMEKAGLVNKLVQSILARVSTVRGLLASTLATAFGTNLIASDQYMSIVMPGRMYKAEFEKRNLDSRNLSRAIEDAGTVTSALIPWNTCGAFMAGALGVATIDYLPYAFFNIFSPIVALVSAWFLFKVIFVKPSPKSEAAE</sequence>
<feature type="transmembrane region" description="Helical" evidence="9">
    <location>
        <begin position="68"/>
        <end position="94"/>
    </location>
</feature>
<evidence type="ECO:0000256" key="7">
    <source>
        <dbReference type="ARBA" id="ARBA00023136"/>
    </source>
</evidence>
<dbReference type="PANTHER" id="PTHR33451:SF3">
    <property type="entry name" value="MALATE-2H(+)_NA(+)-LACTATE ANTIPORTER"/>
    <property type="match status" value="1"/>
</dbReference>
<dbReference type="Pfam" id="PF03553">
    <property type="entry name" value="Na_H_antiporter"/>
    <property type="match status" value="1"/>
</dbReference>
<evidence type="ECO:0000313" key="12">
    <source>
        <dbReference type="Proteomes" id="UP001268683"/>
    </source>
</evidence>
<dbReference type="NCBIfam" id="TIGR00931">
    <property type="entry name" value="antiport_nhaC"/>
    <property type="match status" value="1"/>
</dbReference>
<keyword evidence="6 9" id="KW-1133">Transmembrane helix</keyword>
<keyword evidence="5 9" id="KW-0812">Transmembrane</keyword>
<evidence type="ECO:0000256" key="5">
    <source>
        <dbReference type="ARBA" id="ARBA00022692"/>
    </source>
</evidence>
<feature type="transmembrane region" description="Helical" evidence="9">
    <location>
        <begin position="12"/>
        <end position="31"/>
    </location>
</feature>
<keyword evidence="12" id="KW-1185">Reference proteome</keyword>